<proteinExistence type="predicted"/>
<keyword evidence="2" id="KW-1185">Reference proteome</keyword>
<comment type="caution">
    <text evidence="1">The sequence shown here is derived from an EMBL/GenBank/DDBJ whole genome shotgun (WGS) entry which is preliminary data.</text>
</comment>
<protein>
    <submittedName>
        <fullName evidence="1">Uncharacterized protein</fullName>
    </submittedName>
</protein>
<accession>A0ABP0IM42</accession>
<name>A0ABP0IM42_9DINO</name>
<dbReference type="Proteomes" id="UP001642484">
    <property type="component" value="Unassembled WGS sequence"/>
</dbReference>
<dbReference type="EMBL" id="CAXAMN010003269">
    <property type="protein sequence ID" value="CAK9003663.1"/>
    <property type="molecule type" value="Genomic_DNA"/>
</dbReference>
<organism evidence="1 2">
    <name type="scientific">Durusdinium trenchii</name>
    <dbReference type="NCBI Taxonomy" id="1381693"/>
    <lineage>
        <taxon>Eukaryota</taxon>
        <taxon>Sar</taxon>
        <taxon>Alveolata</taxon>
        <taxon>Dinophyceae</taxon>
        <taxon>Suessiales</taxon>
        <taxon>Symbiodiniaceae</taxon>
        <taxon>Durusdinium</taxon>
    </lineage>
</organism>
<reference evidence="1 2" key="1">
    <citation type="submission" date="2024-02" db="EMBL/GenBank/DDBJ databases">
        <authorList>
            <person name="Chen Y."/>
            <person name="Shah S."/>
            <person name="Dougan E. K."/>
            <person name="Thang M."/>
            <person name="Chan C."/>
        </authorList>
    </citation>
    <scope>NUCLEOTIDE SEQUENCE [LARGE SCALE GENOMIC DNA]</scope>
</reference>
<evidence type="ECO:0000313" key="1">
    <source>
        <dbReference type="EMBL" id="CAK9003663.1"/>
    </source>
</evidence>
<gene>
    <name evidence="1" type="ORF">CCMP2556_LOCUS7367</name>
</gene>
<sequence length="99" mass="10656">MKEGLTEAEADAAALEAAKAFRAELVEQGVLKEPKPADLNFTSEVPGVSWTKASKKWHVQLTPIPGRSGFMAAASPTLSRRRVQGFGARGSLHGLERRV</sequence>
<evidence type="ECO:0000313" key="2">
    <source>
        <dbReference type="Proteomes" id="UP001642484"/>
    </source>
</evidence>